<dbReference type="EC" id="3.2.1.39" evidence="3"/>
<organism evidence="11 13">
    <name type="scientific">Cucurbita moschata</name>
    <name type="common">Winter crookneck squash</name>
    <name type="synonym">Cucurbita pepo var. moschata</name>
    <dbReference type="NCBI Taxonomy" id="3662"/>
    <lineage>
        <taxon>Eukaryota</taxon>
        <taxon>Viridiplantae</taxon>
        <taxon>Streptophyta</taxon>
        <taxon>Embryophyta</taxon>
        <taxon>Tracheophyta</taxon>
        <taxon>Spermatophyta</taxon>
        <taxon>Magnoliopsida</taxon>
        <taxon>eudicotyledons</taxon>
        <taxon>Gunneridae</taxon>
        <taxon>Pentapetalae</taxon>
        <taxon>rosids</taxon>
        <taxon>fabids</taxon>
        <taxon>Cucurbitales</taxon>
        <taxon>Cucurbitaceae</taxon>
        <taxon>Cucurbiteae</taxon>
        <taxon>Cucurbita</taxon>
    </lineage>
</organism>
<dbReference type="SUPFAM" id="SSF51445">
    <property type="entry name" value="(Trans)glycosidases"/>
    <property type="match status" value="1"/>
</dbReference>
<dbReference type="Proteomes" id="UP000504609">
    <property type="component" value="Unplaced"/>
</dbReference>
<dbReference type="AlphaFoldDB" id="A0A6J1HB63"/>
<evidence type="ECO:0000256" key="5">
    <source>
        <dbReference type="ARBA" id="ARBA00023295"/>
    </source>
</evidence>
<evidence type="ECO:0000256" key="8">
    <source>
        <dbReference type="RuleBase" id="RU004335"/>
    </source>
</evidence>
<dbReference type="RefSeq" id="XP_022961202.1">
    <property type="nucleotide sequence ID" value="XM_023105434.1"/>
</dbReference>
<feature type="chain" id="PRO_5044638641" description="glucan endo-1,3-beta-D-glucosidase" evidence="10">
    <location>
        <begin position="29"/>
        <end position="380"/>
    </location>
</feature>
<dbReference type="Gene3D" id="3.20.20.80">
    <property type="entry name" value="Glycosidases"/>
    <property type="match status" value="1"/>
</dbReference>
<dbReference type="RefSeq" id="XP_022961204.1">
    <property type="nucleotide sequence ID" value="XM_023105436.1"/>
</dbReference>
<dbReference type="Pfam" id="PF00332">
    <property type="entry name" value="Glyco_hydro_17"/>
    <property type="match status" value="1"/>
</dbReference>
<evidence type="ECO:0000256" key="9">
    <source>
        <dbReference type="RuleBase" id="RU004336"/>
    </source>
</evidence>
<evidence type="ECO:0000313" key="12">
    <source>
        <dbReference type="RefSeq" id="XP_022961202.1"/>
    </source>
</evidence>
<gene>
    <name evidence="12 13 14" type="primary">LOC111461785</name>
</gene>
<keyword evidence="11" id="KW-1185">Reference proteome</keyword>
<reference evidence="12 13" key="1">
    <citation type="submission" date="2025-04" db="UniProtKB">
        <authorList>
            <consortium name="RefSeq"/>
        </authorList>
    </citation>
    <scope>IDENTIFICATION</scope>
    <source>
        <tissue evidence="12 13">Young leaves</tissue>
    </source>
</reference>
<dbReference type="RefSeq" id="XP_022961203.1">
    <property type="nucleotide sequence ID" value="XM_023105435.1"/>
</dbReference>
<comment type="catalytic activity">
    <reaction evidence="1">
        <text>Hydrolysis of (1-&gt;3)-beta-D-glucosidic linkages in (1-&gt;3)-beta-D-glucans.</text>
        <dbReference type="EC" id="3.2.1.39"/>
    </reaction>
</comment>
<evidence type="ECO:0000313" key="14">
    <source>
        <dbReference type="RefSeq" id="XP_022961204.1"/>
    </source>
</evidence>
<evidence type="ECO:0000313" key="13">
    <source>
        <dbReference type="RefSeq" id="XP_022961203.1"/>
    </source>
</evidence>
<evidence type="ECO:0000256" key="1">
    <source>
        <dbReference type="ARBA" id="ARBA00000382"/>
    </source>
</evidence>
<dbReference type="PROSITE" id="PS00587">
    <property type="entry name" value="GLYCOSYL_HYDROL_F17"/>
    <property type="match status" value="1"/>
</dbReference>
<keyword evidence="5 9" id="KW-0326">Glycosidase</keyword>
<evidence type="ECO:0000256" key="3">
    <source>
        <dbReference type="ARBA" id="ARBA00012780"/>
    </source>
</evidence>
<dbReference type="InterPro" id="IPR044965">
    <property type="entry name" value="Glyco_hydro_17_plant"/>
</dbReference>
<name>A0A6J1HB63_CUCMO</name>
<dbReference type="GO" id="GO:0005975">
    <property type="term" value="P:carbohydrate metabolic process"/>
    <property type="evidence" value="ECO:0007669"/>
    <property type="project" value="InterPro"/>
</dbReference>
<dbReference type="FunFam" id="3.20.20.80:FF:000010">
    <property type="entry name" value="glucan endo-1,3-beta-glucosidase, basic"/>
    <property type="match status" value="1"/>
</dbReference>
<keyword evidence="4 9" id="KW-0378">Hydrolase</keyword>
<dbReference type="GeneID" id="111461785"/>
<evidence type="ECO:0000313" key="11">
    <source>
        <dbReference type="Proteomes" id="UP000504609"/>
    </source>
</evidence>
<evidence type="ECO:0000256" key="7">
    <source>
        <dbReference type="ARBA" id="ARBA00033417"/>
    </source>
</evidence>
<evidence type="ECO:0000256" key="6">
    <source>
        <dbReference type="ARBA" id="ARBA00033335"/>
    </source>
</evidence>
<evidence type="ECO:0000256" key="2">
    <source>
        <dbReference type="ARBA" id="ARBA00008773"/>
    </source>
</evidence>
<proteinExistence type="inferred from homology"/>
<keyword evidence="10" id="KW-0732">Signal</keyword>
<evidence type="ECO:0000256" key="4">
    <source>
        <dbReference type="ARBA" id="ARBA00022801"/>
    </source>
</evidence>
<dbReference type="InterPro" id="IPR000490">
    <property type="entry name" value="Glyco_hydro_17"/>
</dbReference>
<evidence type="ECO:0000256" key="10">
    <source>
        <dbReference type="SAM" id="SignalP"/>
    </source>
</evidence>
<feature type="signal peptide" evidence="10">
    <location>
        <begin position="1"/>
        <end position="28"/>
    </location>
</feature>
<dbReference type="GO" id="GO:0042973">
    <property type="term" value="F:glucan endo-1,3-beta-D-glucosidase activity"/>
    <property type="evidence" value="ECO:0007669"/>
    <property type="project" value="UniProtKB-EC"/>
</dbReference>
<dbReference type="PANTHER" id="PTHR32227">
    <property type="entry name" value="GLUCAN ENDO-1,3-BETA-GLUCOSIDASE BG1-RELATED-RELATED"/>
    <property type="match status" value="1"/>
</dbReference>
<dbReference type="InterPro" id="IPR017853">
    <property type="entry name" value="GH"/>
</dbReference>
<protein>
    <recommendedName>
        <fullName evidence="3">glucan endo-1,3-beta-D-glucosidase</fullName>
        <ecNumber evidence="3">3.2.1.39</ecNumber>
    </recommendedName>
    <alternativeName>
        <fullName evidence="6">(1-&gt;3)-beta-glucan endohydrolase</fullName>
    </alternativeName>
    <alternativeName>
        <fullName evidence="7">Beta-1,3-endoglucanase</fullName>
    </alternativeName>
</protein>
<comment type="similarity">
    <text evidence="2 8">Belongs to the glycosyl hydrolase 17 family.</text>
</comment>
<dbReference type="KEGG" id="cmos:111461785"/>
<accession>A0A6J1HB63</accession>
<sequence length="380" mass="41788">MMKNRESTLCSINVLLLLGALIPPGFKSTNIAMAIEDEDSMALLPFGSASRFGSFTAGCRSPSVGNMHIGVCYGQLGNNLPSTREVVALFNQYNIRNIRLYDPNRASLNALSGSNIELMLGLPNSDLQTIASSQEQANAWVHNNIITFPNVKFKYIVVGNEVQPSSPDVEFVVPAMKNIYTALSTNALVDQIKVSTAVDTGILGTSFPPSSGSFTKNARLLLDPIIRFLNDNRSPLLVNLYPYFSYAANSRNIRLDYALFTAPSTVVTDGQFSYHNLFDAIVDAIYAALEKADGKNLEIVIAESGWPTMGGTAASVDNARSYINNLIRHVKGGTPRRPKKSIETYIFAMFDENQRNNSEMEKHFGLFSPNMQPKYPVNFN</sequence>